<evidence type="ECO:0000313" key="2">
    <source>
        <dbReference type="EMBL" id="SFK51762.1"/>
    </source>
</evidence>
<dbReference type="PANTHER" id="PTHR43792">
    <property type="entry name" value="GNAT FAMILY, PUTATIVE (AFU_ORTHOLOGUE AFUA_3G00765)-RELATED-RELATED"/>
    <property type="match status" value="1"/>
</dbReference>
<gene>
    <name evidence="2" type="ORF">SAMN05192579_103278</name>
</gene>
<dbReference type="InterPro" id="IPR051531">
    <property type="entry name" value="N-acetyltransferase"/>
</dbReference>
<keyword evidence="3" id="KW-1185">Reference proteome</keyword>
<dbReference type="RefSeq" id="WP_092702223.1">
    <property type="nucleotide sequence ID" value="NZ_FOSR01000003.1"/>
</dbReference>
<name>A0A1I4A5S1_9GAMM</name>
<accession>A0A1I4A5S1</accession>
<dbReference type="Gene3D" id="3.40.630.30">
    <property type="match status" value="1"/>
</dbReference>
<dbReference type="Proteomes" id="UP000198725">
    <property type="component" value="Unassembled WGS sequence"/>
</dbReference>
<dbReference type="AlphaFoldDB" id="A0A1I4A5S1"/>
<organism evidence="2 3">
    <name type="scientific">Rhodanobacter glycinis</name>
    <dbReference type="NCBI Taxonomy" id="582702"/>
    <lineage>
        <taxon>Bacteria</taxon>
        <taxon>Pseudomonadati</taxon>
        <taxon>Pseudomonadota</taxon>
        <taxon>Gammaproteobacteria</taxon>
        <taxon>Lysobacterales</taxon>
        <taxon>Rhodanobacteraceae</taxon>
        <taxon>Rhodanobacter</taxon>
    </lineage>
</organism>
<dbReference type="PROSITE" id="PS51186">
    <property type="entry name" value="GNAT"/>
    <property type="match status" value="1"/>
</dbReference>
<dbReference type="InterPro" id="IPR000182">
    <property type="entry name" value="GNAT_dom"/>
</dbReference>
<sequence length="185" mass="20451">MQHASAGSAVDGLVPVLETERLRLRGHRAEDHEALAAIWADPEVIRYMGGTPSSWQESWMRLLRYPGLWALLGYGFWAIEEKASGRMIGDIGYTDFKREIEPPLDGMPELGWALARDTQGKGYASEALAAVLAWGRAHFGAHRATCIIDPDNAASIRLATKAGFRFSHATTYRGDPTHVFVRDEA</sequence>
<feature type="domain" description="N-acetyltransferase" evidence="1">
    <location>
        <begin position="22"/>
        <end position="185"/>
    </location>
</feature>
<reference evidence="3" key="1">
    <citation type="submission" date="2016-10" db="EMBL/GenBank/DDBJ databases">
        <authorList>
            <person name="Varghese N."/>
            <person name="Submissions S."/>
        </authorList>
    </citation>
    <scope>NUCLEOTIDE SEQUENCE [LARGE SCALE GENOMIC DNA]</scope>
    <source>
        <strain evidence="3">MO64</strain>
    </source>
</reference>
<evidence type="ECO:0000259" key="1">
    <source>
        <dbReference type="PROSITE" id="PS51186"/>
    </source>
</evidence>
<proteinExistence type="predicted"/>
<keyword evidence="2" id="KW-0808">Transferase</keyword>
<dbReference type="EMBL" id="FOSR01000003">
    <property type="protein sequence ID" value="SFK51762.1"/>
    <property type="molecule type" value="Genomic_DNA"/>
</dbReference>
<protein>
    <submittedName>
        <fullName evidence="2">Protein N-acetyltransferase, RimJ/RimL family</fullName>
    </submittedName>
</protein>
<dbReference type="GO" id="GO:0016747">
    <property type="term" value="F:acyltransferase activity, transferring groups other than amino-acyl groups"/>
    <property type="evidence" value="ECO:0007669"/>
    <property type="project" value="InterPro"/>
</dbReference>
<dbReference type="Pfam" id="PF13302">
    <property type="entry name" value="Acetyltransf_3"/>
    <property type="match status" value="1"/>
</dbReference>
<evidence type="ECO:0000313" key="3">
    <source>
        <dbReference type="Proteomes" id="UP000198725"/>
    </source>
</evidence>
<dbReference type="SUPFAM" id="SSF55729">
    <property type="entry name" value="Acyl-CoA N-acyltransferases (Nat)"/>
    <property type="match status" value="1"/>
</dbReference>
<dbReference type="PANTHER" id="PTHR43792:SF1">
    <property type="entry name" value="N-ACETYLTRANSFERASE DOMAIN-CONTAINING PROTEIN"/>
    <property type="match status" value="1"/>
</dbReference>
<dbReference type="InterPro" id="IPR016181">
    <property type="entry name" value="Acyl_CoA_acyltransferase"/>
</dbReference>